<dbReference type="NCBIfam" id="TIGR01743">
    <property type="entry name" value="purR_Bsub"/>
    <property type="match status" value="1"/>
</dbReference>
<dbReference type="InterPro" id="IPR029057">
    <property type="entry name" value="PRTase-like"/>
</dbReference>
<dbReference type="InterPro" id="IPR000836">
    <property type="entry name" value="PRTase_dom"/>
</dbReference>
<dbReference type="RefSeq" id="WP_091351310.1">
    <property type="nucleotide sequence ID" value="NZ_FOIF01000052.1"/>
</dbReference>
<dbReference type="GO" id="GO:0045982">
    <property type="term" value="P:negative regulation of purine nucleobase metabolic process"/>
    <property type="evidence" value="ECO:0007669"/>
    <property type="project" value="InterPro"/>
</dbReference>
<evidence type="ECO:0000256" key="1">
    <source>
        <dbReference type="ARBA" id="ARBA00011738"/>
    </source>
</evidence>
<evidence type="ECO:0000256" key="2">
    <source>
        <dbReference type="ARBA" id="ARBA00023015"/>
    </source>
</evidence>
<evidence type="ECO:0000256" key="5">
    <source>
        <dbReference type="ARBA" id="ARBA00049656"/>
    </source>
</evidence>
<evidence type="ECO:0000313" key="9">
    <source>
        <dbReference type="Proteomes" id="UP000243819"/>
    </source>
</evidence>
<dbReference type="OrthoDB" id="4213751at2"/>
<dbReference type="InterPro" id="IPR010078">
    <property type="entry name" value="PurR_Bsub"/>
</dbReference>
<keyword evidence="3" id="KW-0238">DNA-binding</keyword>
<dbReference type="GO" id="GO:0003677">
    <property type="term" value="F:DNA binding"/>
    <property type="evidence" value="ECO:0007669"/>
    <property type="project" value="UniProtKB-KW"/>
</dbReference>
<organism evidence="8 9">
    <name type="scientific">Anaerobranca gottschalkii DSM 13577</name>
    <dbReference type="NCBI Taxonomy" id="1120990"/>
    <lineage>
        <taxon>Bacteria</taxon>
        <taxon>Bacillati</taxon>
        <taxon>Bacillota</taxon>
        <taxon>Clostridia</taxon>
        <taxon>Eubacteriales</taxon>
        <taxon>Proteinivoracaceae</taxon>
        <taxon>Anaerobranca</taxon>
    </lineage>
</organism>
<dbReference type="PANTHER" id="PTHR43864:SF2">
    <property type="entry name" value="PUR OPERON REPRESSOR"/>
    <property type="match status" value="1"/>
</dbReference>
<comment type="similarity">
    <text evidence="5">Belongs to the purine/pyrimidine phosphoribosyltransferase family. PurR subfamily.</text>
</comment>
<dbReference type="Gene3D" id="3.40.50.2020">
    <property type="match status" value="1"/>
</dbReference>
<keyword evidence="2" id="KW-0805">Transcription regulation</keyword>
<protein>
    <submittedName>
        <fullName evidence="8">Purine operon repressor, PurR</fullName>
    </submittedName>
</protein>
<dbReference type="AlphaFoldDB" id="A0A1I0C054"/>
<dbReference type="STRING" id="1120990.SAMN03080614_10526"/>
<dbReference type="InterPro" id="IPR050118">
    <property type="entry name" value="Pur/Pyrimidine_PRTase"/>
</dbReference>
<dbReference type="Pfam" id="PF00156">
    <property type="entry name" value="Pribosyltran"/>
    <property type="match status" value="1"/>
</dbReference>
<dbReference type="Proteomes" id="UP000243819">
    <property type="component" value="Unassembled WGS sequence"/>
</dbReference>
<feature type="domain" description="Bacterial purine repressor N-terminal" evidence="7">
    <location>
        <begin position="5"/>
        <end position="74"/>
    </location>
</feature>
<dbReference type="CDD" id="cd06223">
    <property type="entry name" value="PRTases_typeI"/>
    <property type="match status" value="1"/>
</dbReference>
<dbReference type="PANTHER" id="PTHR43864">
    <property type="entry name" value="HYPOXANTHINE/GUANINE PHOSPHORIBOSYLTRANSFERASE"/>
    <property type="match status" value="1"/>
</dbReference>
<dbReference type="Gene3D" id="1.10.10.10">
    <property type="entry name" value="Winged helix-like DNA-binding domain superfamily/Winged helix DNA-binding domain"/>
    <property type="match status" value="1"/>
</dbReference>
<keyword evidence="4" id="KW-0804">Transcription</keyword>
<gene>
    <name evidence="8" type="ORF">SAMN03080614_10526</name>
</gene>
<feature type="domain" description="Phosphoribosyltransferase" evidence="6">
    <location>
        <begin position="126"/>
        <end position="254"/>
    </location>
</feature>
<name>A0A1I0C054_9FIRM</name>
<evidence type="ECO:0000313" key="8">
    <source>
        <dbReference type="EMBL" id="SET12204.1"/>
    </source>
</evidence>
<accession>A0A1I0C054</accession>
<dbReference type="EMBL" id="FOIF01000052">
    <property type="protein sequence ID" value="SET12204.1"/>
    <property type="molecule type" value="Genomic_DNA"/>
</dbReference>
<proteinExistence type="inferred from homology"/>
<dbReference type="SUPFAM" id="SSF46785">
    <property type="entry name" value="Winged helix' DNA-binding domain"/>
    <property type="match status" value="1"/>
</dbReference>
<evidence type="ECO:0000259" key="6">
    <source>
        <dbReference type="Pfam" id="PF00156"/>
    </source>
</evidence>
<sequence>MSKFKRSQRIAMMVMEFLFSANKNFSLNYFCEKYDVAKSSVSEDLQKINKSFQEQGLGMIVSNIGASGGAYFKPSISKSETQKFLETLKNKLQSKERILPGGYLYYSDLIFNPKITNYLGLIFASRYIDEEIDYVLTMETKGIPIAMATANYLNSEVVVARRESKVTEGAVVTINYVTGSTRRIQSMSLNKRSMQPGKRVLIIDDFMKAGGSAKGLYELTKEFNCIIAGIGVVIDTEIPQQKMVDNYFSLLKLKKVNEITGEIEIEIGGK</sequence>
<keyword evidence="9" id="KW-1185">Reference proteome</keyword>
<reference evidence="9" key="1">
    <citation type="submission" date="2016-10" db="EMBL/GenBank/DDBJ databases">
        <authorList>
            <person name="Varghese N."/>
            <person name="Submissions S."/>
        </authorList>
    </citation>
    <scope>NUCLEOTIDE SEQUENCE [LARGE SCALE GENOMIC DNA]</scope>
    <source>
        <strain evidence="9">DSM 13577</strain>
    </source>
</reference>
<dbReference type="InterPro" id="IPR036388">
    <property type="entry name" value="WH-like_DNA-bd_sf"/>
</dbReference>
<dbReference type="InterPro" id="IPR015265">
    <property type="entry name" value="PuR_N"/>
</dbReference>
<dbReference type="Pfam" id="PF09182">
    <property type="entry name" value="PuR_N"/>
    <property type="match status" value="1"/>
</dbReference>
<dbReference type="InterPro" id="IPR036390">
    <property type="entry name" value="WH_DNA-bd_sf"/>
</dbReference>
<evidence type="ECO:0000256" key="4">
    <source>
        <dbReference type="ARBA" id="ARBA00023163"/>
    </source>
</evidence>
<dbReference type="SUPFAM" id="SSF53271">
    <property type="entry name" value="PRTase-like"/>
    <property type="match status" value="1"/>
</dbReference>
<evidence type="ECO:0000259" key="7">
    <source>
        <dbReference type="Pfam" id="PF09182"/>
    </source>
</evidence>
<comment type="subunit">
    <text evidence="1">Homodimer.</text>
</comment>
<dbReference type="GO" id="GO:0045892">
    <property type="term" value="P:negative regulation of DNA-templated transcription"/>
    <property type="evidence" value="ECO:0007669"/>
    <property type="project" value="InterPro"/>
</dbReference>
<evidence type="ECO:0000256" key="3">
    <source>
        <dbReference type="ARBA" id="ARBA00023125"/>
    </source>
</evidence>